<dbReference type="Gene3D" id="1.25.10.10">
    <property type="entry name" value="Leucine-rich Repeat Variant"/>
    <property type="match status" value="1"/>
</dbReference>
<evidence type="ECO:0000256" key="2">
    <source>
        <dbReference type="ARBA" id="ARBA00022448"/>
    </source>
</evidence>
<feature type="repeat" description="HEAT" evidence="6">
    <location>
        <begin position="131"/>
        <end position="169"/>
    </location>
</feature>
<evidence type="ECO:0000256" key="4">
    <source>
        <dbReference type="ARBA" id="ARBA00022737"/>
    </source>
</evidence>
<proteinExistence type="predicted"/>
<keyword evidence="8" id="KW-1185">Reference proteome</keyword>
<protein>
    <submittedName>
        <fullName evidence="7">Importin subunit beta-3</fullName>
    </submittedName>
</protein>
<dbReference type="GO" id="GO:0005737">
    <property type="term" value="C:cytoplasm"/>
    <property type="evidence" value="ECO:0007669"/>
    <property type="project" value="UniProtKB-SubCell"/>
</dbReference>
<dbReference type="GO" id="GO:0006606">
    <property type="term" value="P:protein import into nucleus"/>
    <property type="evidence" value="ECO:0007669"/>
    <property type="project" value="InterPro"/>
</dbReference>
<keyword evidence="5" id="KW-0653">Protein transport</keyword>
<evidence type="ECO:0000256" key="1">
    <source>
        <dbReference type="ARBA" id="ARBA00004496"/>
    </source>
</evidence>
<evidence type="ECO:0000313" key="7">
    <source>
        <dbReference type="EMBL" id="PWA85841.1"/>
    </source>
</evidence>
<reference evidence="7 8" key="1">
    <citation type="journal article" date="2018" name="Mol. Plant">
        <title>The genome of Artemisia annua provides insight into the evolution of Asteraceae family and artemisinin biosynthesis.</title>
        <authorList>
            <person name="Shen Q."/>
            <person name="Zhang L."/>
            <person name="Liao Z."/>
            <person name="Wang S."/>
            <person name="Yan T."/>
            <person name="Shi P."/>
            <person name="Liu M."/>
            <person name="Fu X."/>
            <person name="Pan Q."/>
            <person name="Wang Y."/>
            <person name="Lv Z."/>
            <person name="Lu X."/>
            <person name="Zhang F."/>
            <person name="Jiang W."/>
            <person name="Ma Y."/>
            <person name="Chen M."/>
            <person name="Hao X."/>
            <person name="Li L."/>
            <person name="Tang Y."/>
            <person name="Lv G."/>
            <person name="Zhou Y."/>
            <person name="Sun X."/>
            <person name="Brodelius P.E."/>
            <person name="Rose J.K.C."/>
            <person name="Tang K."/>
        </authorList>
    </citation>
    <scope>NUCLEOTIDE SEQUENCE [LARGE SCALE GENOMIC DNA]</scope>
    <source>
        <strain evidence="8">cv. Huhao1</strain>
        <tissue evidence="7">Leaf</tissue>
    </source>
</reference>
<dbReference type="InterPro" id="IPR016024">
    <property type="entry name" value="ARM-type_fold"/>
</dbReference>
<dbReference type="STRING" id="35608.A0A2U1PJA0"/>
<dbReference type="PROSITE" id="PS50077">
    <property type="entry name" value="HEAT_REPEAT"/>
    <property type="match status" value="1"/>
</dbReference>
<gene>
    <name evidence="7" type="ORF">CTI12_AA146180</name>
</gene>
<accession>A0A2U1PJA0</accession>
<dbReference type="AlphaFoldDB" id="A0A2U1PJA0"/>
<dbReference type="Proteomes" id="UP000245207">
    <property type="component" value="Unassembled WGS sequence"/>
</dbReference>
<sequence length="192" mass="22363">MDREFSRLNLATLAPLLIERIQFDYVVECIVEMAEDESLEDLAIDCLIDLVEAWESEFPEQFMNPCGFLLMMLLLSRVFLPWQMRWLGILYFRLHLSSCLRIWRKRHAALVALAQISQRCSKVMIENSEQVVTMVLNSFHDPHPRVRWAAIDAIEELSIYLGPHLQLQYHARVLPALASAMDDFENPQVQFG</sequence>
<evidence type="ECO:0000256" key="5">
    <source>
        <dbReference type="ARBA" id="ARBA00022927"/>
    </source>
</evidence>
<keyword evidence="2" id="KW-0813">Transport</keyword>
<keyword evidence="3" id="KW-0963">Cytoplasm</keyword>
<dbReference type="InterPro" id="IPR021133">
    <property type="entry name" value="HEAT_type_2"/>
</dbReference>
<comment type="subcellular location">
    <subcellularLocation>
        <location evidence="1">Cytoplasm</location>
    </subcellularLocation>
</comment>
<organism evidence="7 8">
    <name type="scientific">Artemisia annua</name>
    <name type="common">Sweet wormwood</name>
    <dbReference type="NCBI Taxonomy" id="35608"/>
    <lineage>
        <taxon>Eukaryota</taxon>
        <taxon>Viridiplantae</taxon>
        <taxon>Streptophyta</taxon>
        <taxon>Embryophyta</taxon>
        <taxon>Tracheophyta</taxon>
        <taxon>Spermatophyta</taxon>
        <taxon>Magnoliopsida</taxon>
        <taxon>eudicotyledons</taxon>
        <taxon>Gunneridae</taxon>
        <taxon>Pentapetalae</taxon>
        <taxon>asterids</taxon>
        <taxon>campanulids</taxon>
        <taxon>Asterales</taxon>
        <taxon>Asteraceae</taxon>
        <taxon>Asteroideae</taxon>
        <taxon>Anthemideae</taxon>
        <taxon>Artemisiinae</taxon>
        <taxon>Artemisia</taxon>
    </lineage>
</organism>
<comment type="caution">
    <text evidence="7">The sequence shown here is derived from an EMBL/GenBank/DDBJ whole genome shotgun (WGS) entry which is preliminary data.</text>
</comment>
<dbReference type="OrthoDB" id="543373at2759"/>
<dbReference type="SUPFAM" id="SSF48371">
    <property type="entry name" value="ARM repeat"/>
    <property type="match status" value="1"/>
</dbReference>
<evidence type="ECO:0000313" key="8">
    <source>
        <dbReference type="Proteomes" id="UP000245207"/>
    </source>
</evidence>
<dbReference type="PANTHER" id="PTHR10527">
    <property type="entry name" value="IMPORTIN BETA"/>
    <property type="match status" value="1"/>
</dbReference>
<dbReference type="Pfam" id="PF13513">
    <property type="entry name" value="HEAT_EZ"/>
    <property type="match status" value="1"/>
</dbReference>
<evidence type="ECO:0000256" key="3">
    <source>
        <dbReference type="ARBA" id="ARBA00022490"/>
    </source>
</evidence>
<dbReference type="InterPro" id="IPR011989">
    <property type="entry name" value="ARM-like"/>
</dbReference>
<keyword evidence="4" id="KW-0677">Repeat</keyword>
<name>A0A2U1PJA0_ARTAN</name>
<dbReference type="EMBL" id="PKPP01001082">
    <property type="protein sequence ID" value="PWA85841.1"/>
    <property type="molecule type" value="Genomic_DNA"/>
</dbReference>
<dbReference type="InterPro" id="IPR040122">
    <property type="entry name" value="Importin_beta"/>
</dbReference>
<evidence type="ECO:0000256" key="6">
    <source>
        <dbReference type="PROSITE-ProRule" id="PRU00103"/>
    </source>
</evidence>